<dbReference type="EMBL" id="JAHRIO010090795">
    <property type="protein sequence ID" value="MEQ2188219.1"/>
    <property type="molecule type" value="Genomic_DNA"/>
</dbReference>
<feature type="domain" description="Glutamate/phenylalanine/leucine/valine/L-tryptophan dehydrogenase C-terminal" evidence="7">
    <location>
        <begin position="141"/>
        <end position="239"/>
    </location>
</feature>
<evidence type="ECO:0000256" key="5">
    <source>
        <dbReference type="ARBA" id="ARBA00048577"/>
    </source>
</evidence>
<proteinExistence type="inferred from homology"/>
<keyword evidence="10" id="KW-1185">Reference proteome</keyword>
<dbReference type="InterPro" id="IPR036291">
    <property type="entry name" value="NAD(P)-bd_dom_sf"/>
</dbReference>
<evidence type="ECO:0000256" key="4">
    <source>
        <dbReference type="ARBA" id="ARBA00047867"/>
    </source>
</evidence>
<comment type="catalytic activity">
    <reaction evidence="4">
        <text>L-glutamate + NAD(+) + H2O = 2-oxoglutarate + NH4(+) + NADH + H(+)</text>
        <dbReference type="Rhea" id="RHEA:15133"/>
        <dbReference type="ChEBI" id="CHEBI:15377"/>
        <dbReference type="ChEBI" id="CHEBI:15378"/>
        <dbReference type="ChEBI" id="CHEBI:16810"/>
        <dbReference type="ChEBI" id="CHEBI:28938"/>
        <dbReference type="ChEBI" id="CHEBI:29985"/>
        <dbReference type="ChEBI" id="CHEBI:57540"/>
        <dbReference type="ChEBI" id="CHEBI:57945"/>
        <dbReference type="EC" id="1.4.1.3"/>
    </reaction>
</comment>
<dbReference type="InterPro" id="IPR006095">
    <property type="entry name" value="Glu/Leu/Phe/Val/Trp_DH"/>
</dbReference>
<reference evidence="9 10" key="1">
    <citation type="submission" date="2021-06" db="EMBL/GenBank/DDBJ databases">
        <authorList>
            <person name="Palmer J.M."/>
        </authorList>
    </citation>
    <scope>NUCLEOTIDE SEQUENCE [LARGE SCALE GENOMIC DNA]</scope>
    <source>
        <strain evidence="9 10">GA_2019</strain>
        <tissue evidence="9">Muscle</tissue>
    </source>
</reference>
<protein>
    <recommendedName>
        <fullName evidence="2">glutamate dehydrogenase [NAD(P)(+)]</fullName>
        <ecNumber evidence="2">1.4.1.3</ecNumber>
    </recommendedName>
</protein>
<organism evidence="9 10">
    <name type="scientific">Goodea atripinnis</name>
    <dbReference type="NCBI Taxonomy" id="208336"/>
    <lineage>
        <taxon>Eukaryota</taxon>
        <taxon>Metazoa</taxon>
        <taxon>Chordata</taxon>
        <taxon>Craniata</taxon>
        <taxon>Vertebrata</taxon>
        <taxon>Euteleostomi</taxon>
        <taxon>Actinopterygii</taxon>
        <taxon>Neopterygii</taxon>
        <taxon>Teleostei</taxon>
        <taxon>Neoteleostei</taxon>
        <taxon>Acanthomorphata</taxon>
        <taxon>Ovalentaria</taxon>
        <taxon>Atherinomorphae</taxon>
        <taxon>Cyprinodontiformes</taxon>
        <taxon>Goodeidae</taxon>
        <taxon>Goodea</taxon>
    </lineage>
</organism>
<dbReference type="InterPro" id="IPR006096">
    <property type="entry name" value="Glu/Leu/Phe/Val/Trp_DH_C"/>
</dbReference>
<dbReference type="Gene3D" id="3.40.50.720">
    <property type="entry name" value="NAD(P)-binding Rossmann-like Domain"/>
    <property type="match status" value="1"/>
</dbReference>
<dbReference type="Gene3D" id="3.40.50.10860">
    <property type="entry name" value="Leucine Dehydrogenase, chain A, domain 1"/>
    <property type="match status" value="1"/>
</dbReference>
<dbReference type="Proteomes" id="UP001476798">
    <property type="component" value="Unassembled WGS sequence"/>
</dbReference>
<dbReference type="InterPro" id="IPR006097">
    <property type="entry name" value="Glu/Leu/Phe/Val/Trp_DH_dimer"/>
</dbReference>
<evidence type="ECO:0000313" key="10">
    <source>
        <dbReference type="Proteomes" id="UP001476798"/>
    </source>
</evidence>
<keyword evidence="3 6" id="KW-0560">Oxidoreductase</keyword>
<comment type="caution">
    <text evidence="9">The sequence shown here is derived from an EMBL/GenBank/DDBJ whole genome shotgun (WGS) entry which is preliminary data.</text>
</comment>
<evidence type="ECO:0000256" key="2">
    <source>
        <dbReference type="ARBA" id="ARBA00012889"/>
    </source>
</evidence>
<dbReference type="Pfam" id="PF00208">
    <property type="entry name" value="ELFV_dehydrog"/>
    <property type="match status" value="1"/>
</dbReference>
<dbReference type="InterPro" id="IPR046346">
    <property type="entry name" value="Aminoacid_DH-like_N_sf"/>
</dbReference>
<accession>A0ABV0PXH3</accession>
<dbReference type="PANTHER" id="PTHR11606:SF33">
    <property type="entry name" value="GLUTAMATE DEHYDROGENASE [NAD(P)(+)]"/>
    <property type="match status" value="1"/>
</dbReference>
<dbReference type="SUPFAM" id="SSF53223">
    <property type="entry name" value="Aminoacid dehydrogenase-like, N-terminal domain"/>
    <property type="match status" value="1"/>
</dbReference>
<evidence type="ECO:0000256" key="3">
    <source>
        <dbReference type="ARBA" id="ARBA00023002"/>
    </source>
</evidence>
<dbReference type="EC" id="1.4.1.3" evidence="2"/>
<evidence type="ECO:0000256" key="1">
    <source>
        <dbReference type="ARBA" id="ARBA00006382"/>
    </source>
</evidence>
<dbReference type="Pfam" id="PF02812">
    <property type="entry name" value="ELFV_dehydrog_N"/>
    <property type="match status" value="1"/>
</dbReference>
<dbReference type="PANTHER" id="PTHR11606">
    <property type="entry name" value="GLUTAMATE DEHYDROGENASE"/>
    <property type="match status" value="1"/>
</dbReference>
<comment type="similarity">
    <text evidence="1 6">Belongs to the Glu/Leu/Phe/Val dehydrogenases family.</text>
</comment>
<feature type="domain" description="Glutamate/phenylalanine/leucine/valine/L-tryptophan dehydrogenase dimerisation" evidence="8">
    <location>
        <begin position="44"/>
        <end position="119"/>
    </location>
</feature>
<evidence type="ECO:0000256" key="6">
    <source>
        <dbReference type="RuleBase" id="RU004417"/>
    </source>
</evidence>
<evidence type="ECO:0000313" key="9">
    <source>
        <dbReference type="EMBL" id="MEQ2188219.1"/>
    </source>
</evidence>
<dbReference type="PRINTS" id="PR00082">
    <property type="entry name" value="GLFDHDRGNASE"/>
</dbReference>
<comment type="catalytic activity">
    <reaction evidence="5">
        <text>L-glutamate + NADP(+) + H2O = 2-oxoglutarate + NH4(+) + NADPH + H(+)</text>
        <dbReference type="Rhea" id="RHEA:11612"/>
        <dbReference type="ChEBI" id="CHEBI:15377"/>
        <dbReference type="ChEBI" id="CHEBI:15378"/>
        <dbReference type="ChEBI" id="CHEBI:16810"/>
        <dbReference type="ChEBI" id="CHEBI:28938"/>
        <dbReference type="ChEBI" id="CHEBI:29985"/>
        <dbReference type="ChEBI" id="CHEBI:57783"/>
        <dbReference type="ChEBI" id="CHEBI:58349"/>
        <dbReference type="EC" id="1.4.1.3"/>
    </reaction>
</comment>
<name>A0ABV0PXH3_9TELE</name>
<sequence length="242" mass="26247">ACGQLIALTCCTMCLQNSSPRNHYVVARTMKDPTVYVGVHQLSIRYSTDVSVDEVKALASLMTYKCAVVDVPFGGAKAGVKINTKNYSVRLLKRPGIDVPAPDMSTGEREMSWIADTYANTIAHTDINAHACVTGKPISQGGIHGRISATGRGVFHGIENFINEASYMSMVGLTPGFQDKTFVIQGFGNVGLHSMRYLHRFGAKCVGVGEIDGAIYNPDGIDPKQLEDYKLVKAQLPNFPFL</sequence>
<evidence type="ECO:0000259" key="8">
    <source>
        <dbReference type="Pfam" id="PF02812"/>
    </source>
</evidence>
<dbReference type="SUPFAM" id="SSF51735">
    <property type="entry name" value="NAD(P)-binding Rossmann-fold domains"/>
    <property type="match status" value="1"/>
</dbReference>
<evidence type="ECO:0000259" key="7">
    <source>
        <dbReference type="Pfam" id="PF00208"/>
    </source>
</evidence>
<feature type="non-terminal residue" evidence="9">
    <location>
        <position position="1"/>
    </location>
</feature>
<gene>
    <name evidence="9" type="primary">GLUD1_1</name>
    <name evidence="9" type="ORF">GOODEAATRI_012805</name>
</gene>